<dbReference type="PANTHER" id="PTHR18934">
    <property type="entry name" value="ATP-DEPENDENT RNA HELICASE"/>
    <property type="match status" value="1"/>
</dbReference>
<keyword evidence="7" id="KW-0347">Helicase</keyword>
<comment type="similarity">
    <text evidence="1">Belongs to the DEAD box helicase family. DEAH subfamily.</text>
</comment>
<dbReference type="SMART" id="SM00165">
    <property type="entry name" value="UBA"/>
    <property type="match status" value="1"/>
</dbReference>
<dbReference type="InterPro" id="IPR000571">
    <property type="entry name" value="Znf_CCCH"/>
</dbReference>
<evidence type="ECO:0000256" key="16">
    <source>
        <dbReference type="SAM" id="MobiDB-lite"/>
    </source>
</evidence>
<dbReference type="Pfam" id="PF00270">
    <property type="entry name" value="DEAD"/>
    <property type="match status" value="1"/>
</dbReference>
<accession>A0A2T7NX89</accession>
<feature type="zinc finger region" description="C3H1-type" evidence="15">
    <location>
        <begin position="333"/>
        <end position="360"/>
    </location>
</feature>
<dbReference type="InterPro" id="IPR014001">
    <property type="entry name" value="Helicase_ATP-bd"/>
</dbReference>
<dbReference type="SMART" id="SM00490">
    <property type="entry name" value="HELICc"/>
    <property type="match status" value="1"/>
</dbReference>
<comment type="catalytic activity">
    <reaction evidence="11">
        <text>ATP + H2O = ADP + phosphate + H(+)</text>
        <dbReference type="Rhea" id="RHEA:13065"/>
        <dbReference type="ChEBI" id="CHEBI:15377"/>
        <dbReference type="ChEBI" id="CHEBI:15378"/>
        <dbReference type="ChEBI" id="CHEBI:30616"/>
        <dbReference type="ChEBI" id="CHEBI:43474"/>
        <dbReference type="ChEBI" id="CHEBI:456216"/>
        <dbReference type="EC" id="3.6.4.13"/>
    </reaction>
</comment>
<evidence type="ECO:0000259" key="20">
    <source>
        <dbReference type="PROSITE" id="PS51194"/>
    </source>
</evidence>
<evidence type="ECO:0000256" key="6">
    <source>
        <dbReference type="ARBA" id="ARBA00022801"/>
    </source>
</evidence>
<evidence type="ECO:0000313" key="22">
    <source>
        <dbReference type="Proteomes" id="UP000245119"/>
    </source>
</evidence>
<feature type="domain" description="C3H1-type" evidence="18">
    <location>
        <begin position="333"/>
        <end position="360"/>
    </location>
</feature>
<reference evidence="21 22" key="1">
    <citation type="submission" date="2018-04" db="EMBL/GenBank/DDBJ databases">
        <title>The genome of golden apple snail Pomacea canaliculata provides insight into stress tolerance and invasive adaptation.</title>
        <authorList>
            <person name="Liu C."/>
            <person name="Liu B."/>
            <person name="Ren Y."/>
            <person name="Zhang Y."/>
            <person name="Wang H."/>
            <person name="Li S."/>
            <person name="Jiang F."/>
            <person name="Yin L."/>
            <person name="Zhang G."/>
            <person name="Qian W."/>
            <person name="Fan W."/>
        </authorList>
    </citation>
    <scope>NUCLEOTIDE SEQUENCE [LARGE SCALE GENOMIC DNA]</scope>
    <source>
        <strain evidence="21">SZHN2017</strain>
        <tissue evidence="21">Muscle</tissue>
    </source>
</reference>
<feature type="compositionally biased region" description="Basic and acidic residues" evidence="16">
    <location>
        <begin position="523"/>
        <end position="542"/>
    </location>
</feature>
<dbReference type="PROSITE" id="PS51194">
    <property type="entry name" value="HELICASE_CTER"/>
    <property type="match status" value="1"/>
</dbReference>
<dbReference type="SMART" id="SM00847">
    <property type="entry name" value="HA2"/>
    <property type="match status" value="1"/>
</dbReference>
<dbReference type="Gene3D" id="1.20.120.1080">
    <property type="match status" value="1"/>
</dbReference>
<evidence type="ECO:0000256" key="10">
    <source>
        <dbReference type="ARBA" id="ARBA00023054"/>
    </source>
</evidence>
<feature type="region of interest" description="Disordered" evidence="16">
    <location>
        <begin position="811"/>
        <end position="830"/>
    </location>
</feature>
<dbReference type="InterPro" id="IPR007502">
    <property type="entry name" value="Helicase-assoc_dom"/>
</dbReference>
<dbReference type="STRING" id="400727.A0A2T7NX89"/>
<dbReference type="SUPFAM" id="SSF46934">
    <property type="entry name" value="UBA-like"/>
    <property type="match status" value="1"/>
</dbReference>
<dbReference type="Pfam" id="PF04408">
    <property type="entry name" value="WHD_HA2"/>
    <property type="match status" value="1"/>
</dbReference>
<organism evidence="21 22">
    <name type="scientific">Pomacea canaliculata</name>
    <name type="common">Golden apple snail</name>
    <dbReference type="NCBI Taxonomy" id="400727"/>
    <lineage>
        <taxon>Eukaryota</taxon>
        <taxon>Metazoa</taxon>
        <taxon>Spiralia</taxon>
        <taxon>Lophotrochozoa</taxon>
        <taxon>Mollusca</taxon>
        <taxon>Gastropoda</taxon>
        <taxon>Caenogastropoda</taxon>
        <taxon>Architaenioglossa</taxon>
        <taxon>Ampullarioidea</taxon>
        <taxon>Ampullariidae</taxon>
        <taxon>Pomacea</taxon>
    </lineage>
</organism>
<evidence type="ECO:0000256" key="4">
    <source>
        <dbReference type="ARBA" id="ARBA00022741"/>
    </source>
</evidence>
<dbReference type="Gene3D" id="1.10.8.10">
    <property type="entry name" value="DNA helicase RuvA subunit, C-terminal domain"/>
    <property type="match status" value="1"/>
</dbReference>
<evidence type="ECO:0000256" key="15">
    <source>
        <dbReference type="PROSITE-ProRule" id="PRU00723"/>
    </source>
</evidence>
<evidence type="ECO:0000259" key="18">
    <source>
        <dbReference type="PROSITE" id="PS50103"/>
    </source>
</evidence>
<dbReference type="SMART" id="SM00487">
    <property type="entry name" value="DEXDc"/>
    <property type="match status" value="1"/>
</dbReference>
<dbReference type="PROSITE" id="PS51192">
    <property type="entry name" value="HELICASE_ATP_BIND_1"/>
    <property type="match status" value="1"/>
</dbReference>
<evidence type="ECO:0000259" key="19">
    <source>
        <dbReference type="PROSITE" id="PS51192"/>
    </source>
</evidence>
<keyword evidence="10" id="KW-0175">Coiled coil</keyword>
<dbReference type="PROSITE" id="PS50030">
    <property type="entry name" value="UBA"/>
    <property type="match status" value="1"/>
</dbReference>
<keyword evidence="8 15" id="KW-0862">Zinc</keyword>
<evidence type="ECO:0000256" key="7">
    <source>
        <dbReference type="ARBA" id="ARBA00022806"/>
    </source>
</evidence>
<keyword evidence="5 15" id="KW-0863">Zinc-finger</keyword>
<dbReference type="Gene3D" id="4.10.1000.10">
    <property type="entry name" value="Zinc finger, CCCH-type"/>
    <property type="match status" value="1"/>
</dbReference>
<evidence type="ECO:0000256" key="8">
    <source>
        <dbReference type="ARBA" id="ARBA00022833"/>
    </source>
</evidence>
<dbReference type="GO" id="GO:0008270">
    <property type="term" value="F:zinc ion binding"/>
    <property type="evidence" value="ECO:0007669"/>
    <property type="project" value="UniProtKB-KW"/>
</dbReference>
<dbReference type="PANTHER" id="PTHR18934:SF145">
    <property type="entry name" value="ATP-DEPENDENT RNA HELICASE DHX57-RELATED"/>
    <property type="match status" value="1"/>
</dbReference>
<evidence type="ECO:0000256" key="9">
    <source>
        <dbReference type="ARBA" id="ARBA00022840"/>
    </source>
</evidence>
<feature type="domain" description="Helicase ATP-binding" evidence="19">
    <location>
        <begin position="613"/>
        <end position="780"/>
    </location>
</feature>
<dbReference type="InterPro" id="IPR009060">
    <property type="entry name" value="UBA-like_sf"/>
</dbReference>
<dbReference type="Pfam" id="PF00271">
    <property type="entry name" value="Helicase_C"/>
    <property type="match status" value="1"/>
</dbReference>
<dbReference type="InterPro" id="IPR011709">
    <property type="entry name" value="DEAD-box_helicase_OB_fold"/>
</dbReference>
<evidence type="ECO:0000256" key="5">
    <source>
        <dbReference type="ARBA" id="ARBA00022771"/>
    </source>
</evidence>
<sequence length="1425" mass="160282">MDRRNIAKRRGKPNRGGGRHNQGHGAHHGGHSRKGDLDFDNLMDGPVLQGSRGGRHNHGGHSRNSDFDLDDWMDGPVLQGNSAGRDQPIPTGKPTARGRGRGQPAQTRNITPVTGNHEPKVKAELQHLHMTTENQKMVHDVLKSLRDGDNDSVHSDSECDELDTRSDEHYWQTKVSRVVKSDGTYLSHIRPKETSRQAQTISSADVNLVVLQKLERCGFSRSLCQEAIQVCDGDLGAALEYLLTELKSLDGTAKLSSSSPLSDGKTEIPEDIWALREEEKMALQSIFEHRFVERLVNRVWVLHLELPELKQLLNFGGSGATLASSGFAKKEVQSVREVCRFYKRGMCRFGDRCKNQHVRELSMSKKSEELQGPLADSLFVLEIRFPVGNRYPKEAPLLAFSSVVGRIPPYCCLNISRFLMKCAQKLADEVQPAIYSLVSFLENSEQLQTLLEMPPSPLADPSLLLAHDEMGLSSPDVDAKPCRQKTFAKTSLGNGKPSYRRDETVLVEQSSRKECGSFSSQGKRKELRAEENDDQGSDKPDPQHSSVKSAWEKSMNNMTGSCQASLQEKQAHVLKQNKKLKEDFRMKASNQSYQKRIANRQKLPTWDYQDEVLAAIEENQVVVISGMTGCGKTTQVPQFIFDKYLKMRDLRLCNIVCTQPRRISAISVAERVAYERIERLGNSVGYQIRLESVQSPATRLLFCTTGIILRRLEGDSSLSDVTHLIVDEVHERSEESDFLLMILRDILPKRPDLKVILMSATLNADLFSSYFNYCPVVEIPGKTFPVKAFFLEDVIEMTKFTVEDKAPCARFQPKPLPSSGNRNKKSRKGPTLSYADAIEESLKGLSLDDESDEYDDPSDKWTDEKLNVKQLSARYSDYSKRTIRCLANMDYEKINFDLIVTLLEWIVAGNHQFPKQAAVLVFLPGFAEIQTLLDALISSSEFGHRNRSKYKIVPLHSSLSTEEQNSVFMRPQEGVTKIVIATNIAETSITIDDIVYVIDSGRMKEKRYDAARSMESLETVWVSKANALQRRGRAGRVMSGVCFHLFTNHRFENVLREQPIPEIQRVPLEQLMLRIKMLDIFSSHEATEVLSKVMEPPCEEAMKNAIHRLQDIGALDEKGSLTALGYHLGSLPLDVRLGKLMVFGSIFRCLDASLTIAAALSFKSPFVSPFDKKTEAAAKKKEFAVGNSDYLTILNAYNQWLEVKKQGKQEEHRFCHENFMSQKTLQMLASLKQQYLELLSDIGFTDAGIKLRNIQRAAREFGGDGVLNVTGQDANANIKNWKLISAVLVAALYPNVMRVMSLEARIKQSIPGSDLKFETRLDGQVHIHPSSVNFQEHKFESPYLVYHEKVKTSKVYIRDCTMVSVYSLLLLGGGQISSDLHRGNFILSMDKGWIRFVAASSQIAQLLQQLRLELGPAASRQDKES</sequence>
<dbReference type="EC" id="3.6.4.13" evidence="2"/>
<dbReference type="InterPro" id="IPR015940">
    <property type="entry name" value="UBA"/>
</dbReference>
<keyword evidence="9" id="KW-0067">ATP-binding</keyword>
<comment type="function">
    <text evidence="12">Probable ATP-binding RNA helicase.</text>
</comment>
<dbReference type="FunFam" id="3.40.50.300:FF:000325">
    <property type="entry name" value="ATP-dependent RNA helicase DHX29"/>
    <property type="match status" value="1"/>
</dbReference>
<evidence type="ECO:0000259" key="17">
    <source>
        <dbReference type="PROSITE" id="PS50030"/>
    </source>
</evidence>
<dbReference type="GO" id="GO:0005524">
    <property type="term" value="F:ATP binding"/>
    <property type="evidence" value="ECO:0007669"/>
    <property type="project" value="UniProtKB-KW"/>
</dbReference>
<evidence type="ECO:0000256" key="3">
    <source>
        <dbReference type="ARBA" id="ARBA00022723"/>
    </source>
</evidence>
<evidence type="ECO:0000256" key="13">
    <source>
        <dbReference type="ARBA" id="ARBA00071682"/>
    </source>
</evidence>
<dbReference type="Gene3D" id="3.40.50.300">
    <property type="entry name" value="P-loop containing nucleotide triphosphate hydrolases"/>
    <property type="match status" value="2"/>
</dbReference>
<feature type="compositionally biased region" description="Basic residues" evidence="16">
    <location>
        <begin position="1"/>
        <end position="32"/>
    </location>
</feature>
<gene>
    <name evidence="21" type="ORF">C0Q70_13435</name>
</gene>
<keyword evidence="6" id="KW-0378">Hydrolase</keyword>
<keyword evidence="3 15" id="KW-0479">Metal-binding</keyword>
<name>A0A2T7NX89_POMCA</name>
<feature type="compositionally biased region" description="Basic and acidic residues" evidence="16">
    <location>
        <begin position="499"/>
        <end position="515"/>
    </location>
</feature>
<evidence type="ECO:0000313" key="21">
    <source>
        <dbReference type="EMBL" id="PVD25775.1"/>
    </source>
</evidence>
<evidence type="ECO:0000256" key="2">
    <source>
        <dbReference type="ARBA" id="ARBA00012552"/>
    </source>
</evidence>
<dbReference type="Pfam" id="PF05773">
    <property type="entry name" value="RWD"/>
    <property type="match status" value="1"/>
</dbReference>
<dbReference type="EMBL" id="PZQS01000008">
    <property type="protein sequence ID" value="PVD25775.1"/>
    <property type="molecule type" value="Genomic_DNA"/>
</dbReference>
<dbReference type="InterPro" id="IPR048333">
    <property type="entry name" value="HA2_WH"/>
</dbReference>
<dbReference type="FunFam" id="3.40.50.300:FF:000284">
    <property type="entry name" value="probable ATP-dependent RNA helicase YTHDC2"/>
    <property type="match status" value="1"/>
</dbReference>
<dbReference type="CDD" id="cd23825">
    <property type="entry name" value="RWD_DHX57"/>
    <property type="match status" value="1"/>
</dbReference>
<protein>
    <recommendedName>
        <fullName evidence="13">Putative ATP-dependent RNA helicase DHX57</fullName>
        <ecNumber evidence="2">3.6.4.13</ecNumber>
    </recommendedName>
    <alternativeName>
        <fullName evidence="14">DEAH box protein 57</fullName>
    </alternativeName>
</protein>
<dbReference type="GO" id="GO:0003723">
    <property type="term" value="F:RNA binding"/>
    <property type="evidence" value="ECO:0007669"/>
    <property type="project" value="TreeGrafter"/>
</dbReference>
<feature type="domain" description="Helicase C-terminal" evidence="20">
    <location>
        <begin position="898"/>
        <end position="1079"/>
    </location>
</feature>
<evidence type="ECO:0000256" key="14">
    <source>
        <dbReference type="ARBA" id="ARBA00083389"/>
    </source>
</evidence>
<feature type="domain" description="UBA" evidence="17">
    <location>
        <begin position="203"/>
        <end position="245"/>
    </location>
</feature>
<dbReference type="GO" id="GO:0003724">
    <property type="term" value="F:RNA helicase activity"/>
    <property type="evidence" value="ECO:0007669"/>
    <property type="project" value="UniProtKB-EC"/>
</dbReference>
<dbReference type="SMART" id="SM00356">
    <property type="entry name" value="ZnF_C3H1"/>
    <property type="match status" value="1"/>
</dbReference>
<dbReference type="CDD" id="cd18791">
    <property type="entry name" value="SF2_C_RHA"/>
    <property type="match status" value="1"/>
</dbReference>
<dbReference type="Pfam" id="PF21010">
    <property type="entry name" value="HA2_C"/>
    <property type="match status" value="1"/>
</dbReference>
<dbReference type="PROSITE" id="PS50103">
    <property type="entry name" value="ZF_C3H1"/>
    <property type="match status" value="1"/>
</dbReference>
<dbReference type="FunFam" id="1.20.120.1080:FF:000002">
    <property type="entry name" value="Putative ATP-dependent RNA helicase DHX36"/>
    <property type="match status" value="1"/>
</dbReference>
<dbReference type="GO" id="GO:0016787">
    <property type="term" value="F:hydrolase activity"/>
    <property type="evidence" value="ECO:0007669"/>
    <property type="project" value="UniProtKB-KW"/>
</dbReference>
<dbReference type="SUPFAM" id="SSF52540">
    <property type="entry name" value="P-loop containing nucleoside triphosphate hydrolases"/>
    <property type="match status" value="1"/>
</dbReference>
<dbReference type="InterPro" id="IPR001650">
    <property type="entry name" value="Helicase_C-like"/>
</dbReference>
<dbReference type="InterPro" id="IPR006575">
    <property type="entry name" value="RWD_dom"/>
</dbReference>
<proteinExistence type="inferred from homology"/>
<evidence type="ECO:0000256" key="1">
    <source>
        <dbReference type="ARBA" id="ARBA00008792"/>
    </source>
</evidence>
<keyword evidence="4" id="KW-0547">Nucleotide-binding</keyword>
<keyword evidence="22" id="KW-1185">Reference proteome</keyword>
<feature type="region of interest" description="Disordered" evidence="16">
    <location>
        <begin position="488"/>
        <end position="550"/>
    </location>
</feature>
<comment type="caution">
    <text evidence="21">The sequence shown here is derived from an EMBL/GenBank/DDBJ whole genome shotgun (WGS) entry which is preliminary data.</text>
</comment>
<dbReference type="Proteomes" id="UP000245119">
    <property type="component" value="Linkage Group LG8"/>
</dbReference>
<feature type="compositionally biased region" description="Polar residues" evidence="16">
    <location>
        <begin position="104"/>
        <end position="114"/>
    </location>
</feature>
<dbReference type="Pfam" id="PF07717">
    <property type="entry name" value="OB_NTP_bind"/>
    <property type="match status" value="1"/>
</dbReference>
<dbReference type="OrthoDB" id="5600252at2759"/>
<evidence type="ECO:0000256" key="11">
    <source>
        <dbReference type="ARBA" id="ARBA00047984"/>
    </source>
</evidence>
<evidence type="ECO:0000256" key="12">
    <source>
        <dbReference type="ARBA" id="ARBA00057709"/>
    </source>
</evidence>
<dbReference type="InterPro" id="IPR027417">
    <property type="entry name" value="P-loop_NTPase"/>
</dbReference>
<dbReference type="InterPro" id="IPR011545">
    <property type="entry name" value="DEAD/DEAH_box_helicase_dom"/>
</dbReference>
<feature type="region of interest" description="Disordered" evidence="16">
    <location>
        <begin position="1"/>
        <end position="118"/>
    </location>
</feature>